<accession>A0ACA9UR22</accession>
<proteinExistence type="predicted"/>
<name>A0ACA9UR22_BIOOC</name>
<protein>
    <submittedName>
        <fullName evidence="1">Uncharacterized protein</fullName>
    </submittedName>
</protein>
<reference evidence="1" key="1">
    <citation type="submission" date="2020-04" db="EMBL/GenBank/DDBJ databases">
        <authorList>
            <person name="Broberg M."/>
        </authorList>
    </citation>
    <scope>NUCLEOTIDE SEQUENCE</scope>
</reference>
<reference evidence="1" key="2">
    <citation type="submission" date="2021-10" db="EMBL/GenBank/DDBJ databases">
        <authorList>
            <person name="Piombo E."/>
        </authorList>
    </citation>
    <scope>NUCLEOTIDE SEQUENCE</scope>
</reference>
<dbReference type="Proteomes" id="UP000836387">
    <property type="component" value="Unassembled WGS sequence"/>
</dbReference>
<keyword evidence="2" id="KW-1185">Reference proteome</keyword>
<organism evidence="1 2">
    <name type="scientific">Clonostachys rosea f. rosea IK726</name>
    <dbReference type="NCBI Taxonomy" id="1349383"/>
    <lineage>
        <taxon>Eukaryota</taxon>
        <taxon>Fungi</taxon>
        <taxon>Dikarya</taxon>
        <taxon>Ascomycota</taxon>
        <taxon>Pezizomycotina</taxon>
        <taxon>Sordariomycetes</taxon>
        <taxon>Hypocreomycetidae</taxon>
        <taxon>Hypocreales</taxon>
        <taxon>Bionectriaceae</taxon>
        <taxon>Clonostachys</taxon>
    </lineage>
</organism>
<evidence type="ECO:0000313" key="2">
    <source>
        <dbReference type="Proteomes" id="UP000836387"/>
    </source>
</evidence>
<comment type="caution">
    <text evidence="1">The sequence shown here is derived from an EMBL/GenBank/DDBJ whole genome shotgun (WGS) entry which is preliminary data.</text>
</comment>
<dbReference type="EMBL" id="CADEHS020000642">
    <property type="protein sequence ID" value="CAG9955936.1"/>
    <property type="molecule type" value="Genomic_DNA"/>
</dbReference>
<sequence>MGTFILCSSSLAESLQPTQLQFATMSNALLDDSSQWLDDGDDFDVSALIAAESQGHAPSQRSSKCPAYTINWTLCSKKTRLNKLTGNAVQNIQDYPSVYWETSLGSEIDAIVREKGLGNNYEPDETQITMTINARGEDDVPKRYTGLNIRWSQIDDQIESWSDLVHKGRKLTVKIIFIYKETGQHIAAKRSGRSATAAQLNERASIQNHEGSTDEVPMWERVYDLLECPGAGCDVGPYCWRNPDTGTRHAVATNILLKIVDYVEKGGKFNEHSDLPKHYRNEILNPPTKRKQGDVPQINITNVIPGAESAPPAKKVKIEGHRDNAVRQYRDWHCSQVGDESWKKDFHAIADLTLRARLTLERIFEAQEEEIQFFISNKIPRGIAHQWVSMVDKWPDSEQV</sequence>
<gene>
    <name evidence="1" type="ORF">CRV2_00017608</name>
</gene>
<evidence type="ECO:0000313" key="1">
    <source>
        <dbReference type="EMBL" id="CAG9955936.1"/>
    </source>
</evidence>